<dbReference type="InterPro" id="IPR036770">
    <property type="entry name" value="Ankyrin_rpt-contain_sf"/>
</dbReference>
<evidence type="ECO:0000256" key="8">
    <source>
        <dbReference type="ARBA" id="ARBA00022771"/>
    </source>
</evidence>
<protein>
    <recommendedName>
        <fullName evidence="15">VLRF1 domain-containing protein</fullName>
    </recommendedName>
</protein>
<feature type="region of interest" description="Disordered" evidence="14">
    <location>
        <begin position="304"/>
        <end position="363"/>
    </location>
</feature>
<evidence type="ECO:0000256" key="1">
    <source>
        <dbReference type="ARBA" id="ARBA00004496"/>
    </source>
</evidence>
<evidence type="ECO:0000256" key="13">
    <source>
        <dbReference type="PROSITE-ProRule" id="PRU01389"/>
    </source>
</evidence>
<dbReference type="InterPro" id="IPR041540">
    <property type="entry name" value="VATC"/>
</dbReference>
<dbReference type="SUPFAM" id="SSF48403">
    <property type="entry name" value="Ankyrin repeat"/>
    <property type="match status" value="1"/>
</dbReference>
<dbReference type="PANTHER" id="PTHR16036:SF2">
    <property type="entry name" value="TRNA ENDONUCLEASE ANKZF1"/>
    <property type="match status" value="1"/>
</dbReference>
<accession>A0ABR2VTR6</accession>
<comment type="domain">
    <text evidence="13">The VLRF1 domain mediates binding to the 60S ribosomal subunit.</text>
</comment>
<proteinExistence type="inferred from homology"/>
<dbReference type="PROSITE" id="PS52044">
    <property type="entry name" value="VLRF1"/>
    <property type="match status" value="1"/>
</dbReference>
<evidence type="ECO:0000256" key="5">
    <source>
        <dbReference type="ARBA" id="ARBA00022723"/>
    </source>
</evidence>
<organism evidence="16 17">
    <name type="scientific">Basidiobolus ranarum</name>
    <dbReference type="NCBI Taxonomy" id="34480"/>
    <lineage>
        <taxon>Eukaryota</taxon>
        <taxon>Fungi</taxon>
        <taxon>Fungi incertae sedis</taxon>
        <taxon>Zoopagomycota</taxon>
        <taxon>Entomophthoromycotina</taxon>
        <taxon>Basidiobolomycetes</taxon>
        <taxon>Basidiobolales</taxon>
        <taxon>Basidiobolaceae</taxon>
        <taxon>Basidiobolus</taxon>
    </lineage>
</organism>
<evidence type="ECO:0000256" key="9">
    <source>
        <dbReference type="ARBA" id="ARBA00022801"/>
    </source>
</evidence>
<evidence type="ECO:0000256" key="4">
    <source>
        <dbReference type="ARBA" id="ARBA00022722"/>
    </source>
</evidence>
<dbReference type="InterPro" id="IPR047139">
    <property type="entry name" value="ANKZ1/VMS1"/>
</dbReference>
<name>A0ABR2VTR6_9FUNG</name>
<dbReference type="PANTHER" id="PTHR16036">
    <property type="entry name" value="ANKYRIN REPEAT AND ZINC FINGER DOMAIN-CONTAINING PROTEIN 1"/>
    <property type="match status" value="1"/>
</dbReference>
<evidence type="ECO:0000256" key="12">
    <source>
        <dbReference type="ARBA" id="ARBA00023054"/>
    </source>
</evidence>
<evidence type="ECO:0000256" key="11">
    <source>
        <dbReference type="ARBA" id="ARBA00023043"/>
    </source>
</evidence>
<sequence>MMGGGHYAFAVFHNSRGGKVLFHKTFHRYTTRRQQGGSQSSNDQAKGKAKSAGASMRRENEAKLQRDIRELLDECSSYIQRSSHIYTHASIANKNVLFNYEDAILKANDPRVRKFPFSTHRPTFNELKRAYKELSTVKVVNIPEEILSPKVSSPVPPTSDSNEPVENENNDHLEETLIEVDPLLDLKSKAISSIRKGKLAIFKNLLAKHPELTVTADLSAIEPKYPTFLHLASFESRSDFIFYLVTNGANPATPALYGKSPKVPYDVAKDKNARNAFRRLMADYPNQWDWKAAHVPSPLTKEMLEEQEKKEHEREERKRKELEKQRQKLESEIKEENLNKEKAATLKSSSASTSRRLDGNRLNVDQARNTIGNMTPEVRARLERERRARAAEKRMASLGSAPQASTANPSNSNGCSYCNGSLAGKVPFEALGKKFCSTKCVSEYRKK</sequence>
<feature type="domain" description="VLRF1" evidence="15">
    <location>
        <begin position="1"/>
        <end position="137"/>
    </location>
</feature>
<feature type="region of interest" description="Disordered" evidence="14">
    <location>
        <begin position="30"/>
        <end position="60"/>
    </location>
</feature>
<evidence type="ECO:0000256" key="10">
    <source>
        <dbReference type="ARBA" id="ARBA00022833"/>
    </source>
</evidence>
<reference evidence="16 17" key="1">
    <citation type="submission" date="2023-04" db="EMBL/GenBank/DDBJ databases">
        <title>Genome of Basidiobolus ranarum AG-B5.</title>
        <authorList>
            <person name="Stajich J.E."/>
            <person name="Carter-House D."/>
            <person name="Gryganskyi A."/>
        </authorList>
    </citation>
    <scope>NUCLEOTIDE SEQUENCE [LARGE SCALE GENOMIC DNA]</scope>
    <source>
        <strain evidence="16 17">AG-B5</strain>
    </source>
</reference>
<keyword evidence="4 13" id="KW-0540">Nuclease</keyword>
<keyword evidence="6" id="KW-0677">Repeat</keyword>
<feature type="compositionally biased region" description="Basic and acidic residues" evidence="14">
    <location>
        <begin position="304"/>
        <end position="344"/>
    </location>
</feature>
<evidence type="ECO:0000256" key="14">
    <source>
        <dbReference type="SAM" id="MobiDB-lite"/>
    </source>
</evidence>
<keyword evidence="8" id="KW-0863">Zinc-finger</keyword>
<evidence type="ECO:0000256" key="6">
    <source>
        <dbReference type="ARBA" id="ARBA00022737"/>
    </source>
</evidence>
<keyword evidence="9 13" id="KW-0378">Hydrolase</keyword>
<feature type="compositionally biased region" description="Polar residues" evidence="14">
    <location>
        <begin position="32"/>
        <end position="44"/>
    </location>
</feature>
<evidence type="ECO:0000256" key="2">
    <source>
        <dbReference type="ARBA" id="ARBA00009262"/>
    </source>
</evidence>
<evidence type="ECO:0000259" key="15">
    <source>
        <dbReference type="PROSITE" id="PS52044"/>
    </source>
</evidence>
<comment type="subcellular location">
    <subcellularLocation>
        <location evidence="1">Cytoplasm</location>
    </subcellularLocation>
</comment>
<feature type="region of interest" description="Disordered" evidence="14">
    <location>
        <begin position="389"/>
        <end position="416"/>
    </location>
</feature>
<evidence type="ECO:0000256" key="3">
    <source>
        <dbReference type="ARBA" id="ARBA00022490"/>
    </source>
</evidence>
<keyword evidence="7 13" id="KW-0255">Endonuclease</keyword>
<keyword evidence="11" id="KW-0040">ANK repeat</keyword>
<dbReference type="Proteomes" id="UP001479436">
    <property type="component" value="Unassembled WGS sequence"/>
</dbReference>
<dbReference type="EMBL" id="JASJQH010007770">
    <property type="protein sequence ID" value="KAK9701913.1"/>
    <property type="molecule type" value="Genomic_DNA"/>
</dbReference>
<evidence type="ECO:0000313" key="16">
    <source>
        <dbReference type="EMBL" id="KAK9701913.1"/>
    </source>
</evidence>
<feature type="compositionally biased region" description="Low complexity" evidence="14">
    <location>
        <begin position="345"/>
        <end position="354"/>
    </location>
</feature>
<keyword evidence="3 13" id="KW-0963">Cytoplasm</keyword>
<dbReference type="Gene3D" id="1.25.40.20">
    <property type="entry name" value="Ankyrin repeat-containing domain"/>
    <property type="match status" value="1"/>
</dbReference>
<comment type="similarity">
    <text evidence="2 13">Belongs to the ANKZF1/VMS1 family.</text>
</comment>
<keyword evidence="10" id="KW-0862">Zinc</keyword>
<evidence type="ECO:0000313" key="17">
    <source>
        <dbReference type="Proteomes" id="UP001479436"/>
    </source>
</evidence>
<feature type="active site" evidence="13">
    <location>
        <position position="39"/>
    </location>
</feature>
<keyword evidence="5" id="KW-0479">Metal-binding</keyword>
<dbReference type="Pfam" id="PF18716">
    <property type="entry name" value="VATC"/>
    <property type="match status" value="1"/>
</dbReference>
<dbReference type="Pfam" id="PF18826">
    <property type="entry name" value="bVLRF1"/>
    <property type="match status" value="1"/>
</dbReference>
<evidence type="ECO:0000256" key="7">
    <source>
        <dbReference type="ARBA" id="ARBA00022759"/>
    </source>
</evidence>
<gene>
    <name evidence="16" type="ORF">K7432_011496</name>
</gene>
<dbReference type="InterPro" id="IPR041175">
    <property type="entry name" value="VLRF1/Vms1"/>
</dbReference>
<keyword evidence="12" id="KW-0175">Coiled coil</keyword>
<keyword evidence="17" id="KW-1185">Reference proteome</keyword>
<comment type="caution">
    <text evidence="16">The sequence shown here is derived from an EMBL/GenBank/DDBJ whole genome shotgun (WGS) entry which is preliminary data.</text>
</comment>